<evidence type="ECO:0000256" key="1">
    <source>
        <dbReference type="ARBA" id="ARBA00023015"/>
    </source>
</evidence>
<sequence>MARTGSSGSSGRPAGVDPERLWSRPGRPRRGRPPAHSREAITAEAVALADAEGLAAVTMRAVAARVGAGTMSLYSYVPNKETLLELMIDHVGGDHSLPAEPSGDWRADLRRIGREQRAIMRRHPWLPGALSARQTLGPNTLGVLEYVLAVLEPAGLDARARLETFSLLTGFVASHVSYELAQERLIEATGGAPGALFEAQARYLRSVAEGGDYPRLAAALASPVDDSSPQAVFDRLLDRMIDGLTATA</sequence>
<evidence type="ECO:0000313" key="7">
    <source>
        <dbReference type="EMBL" id="MFC4516977.1"/>
    </source>
</evidence>
<dbReference type="Pfam" id="PF02909">
    <property type="entry name" value="TetR_C_1"/>
    <property type="match status" value="1"/>
</dbReference>
<dbReference type="PANTHER" id="PTHR30055">
    <property type="entry name" value="HTH-TYPE TRANSCRIPTIONAL REGULATOR RUTR"/>
    <property type="match status" value="1"/>
</dbReference>
<keyword evidence="2 4" id="KW-0238">DNA-binding</keyword>
<keyword evidence="3" id="KW-0804">Transcription</keyword>
<keyword evidence="8" id="KW-1185">Reference proteome</keyword>
<dbReference type="SUPFAM" id="SSF46689">
    <property type="entry name" value="Homeodomain-like"/>
    <property type="match status" value="1"/>
</dbReference>
<keyword evidence="1" id="KW-0805">Transcription regulation</keyword>
<proteinExistence type="predicted"/>
<dbReference type="PROSITE" id="PS50977">
    <property type="entry name" value="HTH_TETR_2"/>
    <property type="match status" value="1"/>
</dbReference>
<feature type="domain" description="HTH tetR-type" evidence="6">
    <location>
        <begin position="35"/>
        <end position="95"/>
    </location>
</feature>
<dbReference type="Gene3D" id="1.10.10.60">
    <property type="entry name" value="Homeodomain-like"/>
    <property type="match status" value="1"/>
</dbReference>
<protein>
    <submittedName>
        <fullName evidence="7">TetR/AcrR family transcriptional regulator</fullName>
    </submittedName>
</protein>
<name>A0ABV9BSA9_9ACTN</name>
<dbReference type="Pfam" id="PF00440">
    <property type="entry name" value="TetR_N"/>
    <property type="match status" value="1"/>
</dbReference>
<accession>A0ABV9BSA9</accession>
<dbReference type="Proteomes" id="UP001595990">
    <property type="component" value="Unassembled WGS sequence"/>
</dbReference>
<gene>
    <name evidence="7" type="ORF">ACFPEN_29140</name>
</gene>
<organism evidence="7 8">
    <name type="scientific">Streptomyces ehimensis</name>
    <dbReference type="NCBI Taxonomy" id="68195"/>
    <lineage>
        <taxon>Bacteria</taxon>
        <taxon>Bacillati</taxon>
        <taxon>Actinomycetota</taxon>
        <taxon>Actinomycetes</taxon>
        <taxon>Kitasatosporales</taxon>
        <taxon>Streptomycetaceae</taxon>
        <taxon>Streptomyces</taxon>
    </lineage>
</organism>
<evidence type="ECO:0000256" key="4">
    <source>
        <dbReference type="PROSITE-ProRule" id="PRU00335"/>
    </source>
</evidence>
<dbReference type="Gene3D" id="1.10.357.10">
    <property type="entry name" value="Tetracycline Repressor, domain 2"/>
    <property type="match status" value="1"/>
</dbReference>
<feature type="compositionally biased region" description="Polar residues" evidence="5">
    <location>
        <begin position="1"/>
        <end position="10"/>
    </location>
</feature>
<dbReference type="InterPro" id="IPR036271">
    <property type="entry name" value="Tet_transcr_reg_TetR-rel_C_sf"/>
</dbReference>
<evidence type="ECO:0000256" key="2">
    <source>
        <dbReference type="ARBA" id="ARBA00023125"/>
    </source>
</evidence>
<evidence type="ECO:0000256" key="3">
    <source>
        <dbReference type="ARBA" id="ARBA00023163"/>
    </source>
</evidence>
<dbReference type="InterPro" id="IPR001647">
    <property type="entry name" value="HTH_TetR"/>
</dbReference>
<reference evidence="8" key="1">
    <citation type="journal article" date="2019" name="Int. J. Syst. Evol. Microbiol.">
        <title>The Global Catalogue of Microorganisms (GCM) 10K type strain sequencing project: providing services to taxonomists for standard genome sequencing and annotation.</title>
        <authorList>
            <consortium name="The Broad Institute Genomics Platform"/>
            <consortium name="The Broad Institute Genome Sequencing Center for Infectious Disease"/>
            <person name="Wu L."/>
            <person name="Ma J."/>
        </authorList>
    </citation>
    <scope>NUCLEOTIDE SEQUENCE [LARGE SCALE GENOMIC DNA]</scope>
    <source>
        <strain evidence="8">CECT 8064</strain>
    </source>
</reference>
<dbReference type="InterPro" id="IPR004111">
    <property type="entry name" value="Repressor_TetR_C"/>
</dbReference>
<feature type="compositionally biased region" description="Basic residues" evidence="5">
    <location>
        <begin position="26"/>
        <end position="35"/>
    </location>
</feature>
<dbReference type="SUPFAM" id="SSF48498">
    <property type="entry name" value="Tetracyclin repressor-like, C-terminal domain"/>
    <property type="match status" value="1"/>
</dbReference>
<feature type="DNA-binding region" description="H-T-H motif" evidence="4">
    <location>
        <begin position="58"/>
        <end position="77"/>
    </location>
</feature>
<evidence type="ECO:0000256" key="5">
    <source>
        <dbReference type="SAM" id="MobiDB-lite"/>
    </source>
</evidence>
<dbReference type="RefSeq" id="WP_164737978.1">
    <property type="nucleotide sequence ID" value="NZ_JBHSFS010000017.1"/>
</dbReference>
<comment type="caution">
    <text evidence="7">The sequence shown here is derived from an EMBL/GenBank/DDBJ whole genome shotgun (WGS) entry which is preliminary data.</text>
</comment>
<feature type="region of interest" description="Disordered" evidence="5">
    <location>
        <begin position="1"/>
        <end position="38"/>
    </location>
</feature>
<evidence type="ECO:0000313" key="8">
    <source>
        <dbReference type="Proteomes" id="UP001595990"/>
    </source>
</evidence>
<dbReference type="InterPro" id="IPR009057">
    <property type="entry name" value="Homeodomain-like_sf"/>
</dbReference>
<dbReference type="EMBL" id="JBHSFS010000017">
    <property type="protein sequence ID" value="MFC4516977.1"/>
    <property type="molecule type" value="Genomic_DNA"/>
</dbReference>
<evidence type="ECO:0000259" key="6">
    <source>
        <dbReference type="PROSITE" id="PS50977"/>
    </source>
</evidence>
<dbReference type="PANTHER" id="PTHR30055:SF151">
    <property type="entry name" value="TRANSCRIPTIONAL REGULATORY PROTEIN"/>
    <property type="match status" value="1"/>
</dbReference>
<dbReference type="InterPro" id="IPR050109">
    <property type="entry name" value="HTH-type_TetR-like_transc_reg"/>
</dbReference>